<comment type="caution">
    <text evidence="1">The sequence shown here is derived from an EMBL/GenBank/DDBJ whole genome shotgun (WGS) entry which is preliminary data.</text>
</comment>
<gene>
    <name evidence="1" type="ORF">GALL_518960</name>
</gene>
<dbReference type="Pfam" id="PF07103">
    <property type="entry name" value="DUF1365"/>
    <property type="match status" value="1"/>
</dbReference>
<accession>A0A1J5PG55</accession>
<evidence type="ECO:0000313" key="1">
    <source>
        <dbReference type="EMBL" id="OIQ66532.1"/>
    </source>
</evidence>
<reference evidence="1" key="1">
    <citation type="submission" date="2016-10" db="EMBL/GenBank/DDBJ databases">
        <title>Sequence of Gallionella enrichment culture.</title>
        <authorList>
            <person name="Poehlein A."/>
            <person name="Muehling M."/>
            <person name="Daniel R."/>
        </authorList>
    </citation>
    <scope>NUCLEOTIDE SEQUENCE</scope>
</reference>
<dbReference type="EMBL" id="MLJW01006536">
    <property type="protein sequence ID" value="OIQ66532.1"/>
    <property type="molecule type" value="Genomic_DNA"/>
</dbReference>
<dbReference type="InterPro" id="IPR010775">
    <property type="entry name" value="DUF1365"/>
</dbReference>
<sequence>MLAASGAPVGLSLRLLTQPRWLGANFTPVSFWLAFEGDALVAAIAEVNNTYGERHNYLCAHADFGAITASDELSAAKVFHVSPFQQVAGVYRFRFVIDADRIAIRIRHENGAQGVVATLTGARVPMTSRTLLAMVLRRPFSTFRTIALIHWQALRLKLKGATFHPHPVPPVEETSR</sequence>
<organism evidence="1">
    <name type="scientific">mine drainage metagenome</name>
    <dbReference type="NCBI Taxonomy" id="410659"/>
    <lineage>
        <taxon>unclassified sequences</taxon>
        <taxon>metagenomes</taxon>
        <taxon>ecological metagenomes</taxon>
    </lineage>
</organism>
<name>A0A1J5PG55_9ZZZZ</name>
<protein>
    <recommendedName>
        <fullName evidence="2">Protein containing DUF1365</fullName>
    </recommendedName>
</protein>
<proteinExistence type="predicted"/>
<dbReference type="PANTHER" id="PTHR33973">
    <property type="entry name" value="OS07G0153300 PROTEIN"/>
    <property type="match status" value="1"/>
</dbReference>
<evidence type="ECO:0008006" key="2">
    <source>
        <dbReference type="Google" id="ProtNLM"/>
    </source>
</evidence>
<dbReference type="AlphaFoldDB" id="A0A1J5PG55"/>
<dbReference type="PANTHER" id="PTHR33973:SF4">
    <property type="entry name" value="OS07G0153300 PROTEIN"/>
    <property type="match status" value="1"/>
</dbReference>